<dbReference type="InterPro" id="IPR003856">
    <property type="entry name" value="LPS_length_determ_N"/>
</dbReference>
<organism evidence="9 10">
    <name type="scientific">Faecalibacillus intestinalis</name>
    <dbReference type="NCBI Taxonomy" id="1982626"/>
    <lineage>
        <taxon>Bacteria</taxon>
        <taxon>Bacillati</taxon>
        <taxon>Bacillota</taxon>
        <taxon>Erysipelotrichia</taxon>
        <taxon>Erysipelotrichales</taxon>
        <taxon>Coprobacillaceae</taxon>
        <taxon>Faecalibacillus</taxon>
    </lineage>
</organism>
<protein>
    <recommendedName>
        <fullName evidence="8">Polysaccharide chain length determinant N-terminal domain-containing protein</fullName>
    </recommendedName>
</protein>
<dbReference type="GO" id="GO:0005886">
    <property type="term" value="C:plasma membrane"/>
    <property type="evidence" value="ECO:0007669"/>
    <property type="project" value="UniProtKB-SubCell"/>
</dbReference>
<keyword evidence="10" id="KW-1185">Reference proteome</keyword>
<evidence type="ECO:0000256" key="7">
    <source>
        <dbReference type="SAM" id="Phobius"/>
    </source>
</evidence>
<dbReference type="EMBL" id="PYLQ01000034">
    <property type="protein sequence ID" value="PST35561.1"/>
    <property type="molecule type" value="Genomic_DNA"/>
</dbReference>
<keyword evidence="3" id="KW-1003">Cell membrane</keyword>
<keyword evidence="6 7" id="KW-0472">Membrane</keyword>
<dbReference type="Proteomes" id="UP000240974">
    <property type="component" value="Unassembled WGS sequence"/>
</dbReference>
<dbReference type="InterPro" id="IPR050445">
    <property type="entry name" value="Bact_polysacc_biosynth/exp"/>
</dbReference>
<dbReference type="GO" id="GO:0004713">
    <property type="term" value="F:protein tyrosine kinase activity"/>
    <property type="evidence" value="ECO:0007669"/>
    <property type="project" value="TreeGrafter"/>
</dbReference>
<evidence type="ECO:0000256" key="5">
    <source>
        <dbReference type="ARBA" id="ARBA00022989"/>
    </source>
</evidence>
<evidence type="ECO:0000256" key="1">
    <source>
        <dbReference type="ARBA" id="ARBA00004651"/>
    </source>
</evidence>
<keyword evidence="5 7" id="KW-1133">Transmembrane helix</keyword>
<feature type="transmembrane region" description="Helical" evidence="7">
    <location>
        <begin position="160"/>
        <end position="182"/>
    </location>
</feature>
<gene>
    <name evidence="9" type="ORF">C7U54_14070</name>
</gene>
<dbReference type="PANTHER" id="PTHR32309">
    <property type="entry name" value="TYROSINE-PROTEIN KINASE"/>
    <property type="match status" value="1"/>
</dbReference>
<comment type="caution">
    <text evidence="9">The sequence shown here is derived from an EMBL/GenBank/DDBJ whole genome shotgun (WGS) entry which is preliminary data.</text>
</comment>
<evidence type="ECO:0000259" key="8">
    <source>
        <dbReference type="Pfam" id="PF02706"/>
    </source>
</evidence>
<dbReference type="Pfam" id="PF02706">
    <property type="entry name" value="Wzz"/>
    <property type="match status" value="1"/>
</dbReference>
<accession>A0A2T3FJV1</accession>
<feature type="domain" description="Polysaccharide chain length determinant N-terminal" evidence="8">
    <location>
        <begin position="6"/>
        <end position="81"/>
    </location>
</feature>
<name>A0A2T3FJV1_9FIRM</name>
<dbReference type="PANTHER" id="PTHR32309:SF13">
    <property type="entry name" value="FERRIC ENTEROBACTIN TRANSPORT PROTEIN FEPE"/>
    <property type="match status" value="1"/>
</dbReference>
<keyword evidence="4 7" id="KW-0812">Transmembrane</keyword>
<evidence type="ECO:0000256" key="4">
    <source>
        <dbReference type="ARBA" id="ARBA00022692"/>
    </source>
</evidence>
<evidence type="ECO:0000256" key="3">
    <source>
        <dbReference type="ARBA" id="ARBA00022475"/>
    </source>
</evidence>
<feature type="transmembrane region" description="Helical" evidence="7">
    <location>
        <begin position="6"/>
        <end position="27"/>
    </location>
</feature>
<evidence type="ECO:0000256" key="2">
    <source>
        <dbReference type="ARBA" id="ARBA00006683"/>
    </source>
</evidence>
<evidence type="ECO:0000313" key="10">
    <source>
        <dbReference type="Proteomes" id="UP000240974"/>
    </source>
</evidence>
<evidence type="ECO:0000256" key="6">
    <source>
        <dbReference type="ARBA" id="ARBA00023136"/>
    </source>
</evidence>
<evidence type="ECO:0000313" key="9">
    <source>
        <dbReference type="EMBL" id="PST35561.1"/>
    </source>
</evidence>
<dbReference type="AlphaFoldDB" id="A0A2T3FJV1"/>
<reference evidence="9 10" key="1">
    <citation type="journal article" date="2019" name="Int. J. Syst. Evol. Microbiol.">
        <title>Faecalibacillus intestinalis gen. nov., sp. nov. and Faecalibacillus faecis sp. nov., isolated from human faeces.</title>
        <authorList>
            <person name="Seo B."/>
            <person name="Jeon K."/>
            <person name="Baek I."/>
            <person name="Lee Y.M."/>
            <person name="Baek K."/>
            <person name="Ko G."/>
        </authorList>
    </citation>
    <scope>NUCLEOTIDE SEQUENCE [LARGE SCALE GENOMIC DNA]</scope>
    <source>
        <strain evidence="9 10">SNUG30099</strain>
    </source>
</reference>
<comment type="similarity">
    <text evidence="2">Belongs to the CpsC/CapA family.</text>
</comment>
<comment type="subcellular location">
    <subcellularLocation>
        <location evidence="1">Cell membrane</location>
        <topology evidence="1">Multi-pass membrane protein</topology>
    </subcellularLocation>
</comment>
<sequence length="220" mass="24418">MLSYKKYWYICVVTILVGALCAAFYLWKIEVPQYQATALIYMRDANTQISVSDLQLNSELSSDYMVIFKSRPVLNRVIADLALNMTYDQLNNSTSISTIEDTRIIKITVTNTSAKTAADLANQLVERGIDTVEEIKSKQPYTVEKAVVNNNKINTSNKKVLLMGMLLGLVAGVGGLFIQFMLNDKVRSIDDIEKTLGVPVLAGIGENKDLAKSRKGGRKK</sequence>
<proteinExistence type="inferred from homology"/>